<dbReference type="GO" id="GO:0005635">
    <property type="term" value="C:nuclear envelope"/>
    <property type="evidence" value="ECO:0007669"/>
    <property type="project" value="TreeGrafter"/>
</dbReference>
<dbReference type="GO" id="GO:0006606">
    <property type="term" value="P:protein import into nucleus"/>
    <property type="evidence" value="ECO:0007669"/>
    <property type="project" value="TreeGrafter"/>
</dbReference>
<name>A0A0D7AJN6_9AGAR</name>
<evidence type="ECO:0000256" key="7">
    <source>
        <dbReference type="SAM" id="MobiDB-lite"/>
    </source>
</evidence>
<dbReference type="PANTHER" id="PTHR10997">
    <property type="entry name" value="IMPORTIN-7, 8, 11"/>
    <property type="match status" value="1"/>
</dbReference>
<keyword evidence="4" id="KW-0963">Cytoplasm</keyword>
<evidence type="ECO:0000256" key="2">
    <source>
        <dbReference type="ARBA" id="ARBA00004496"/>
    </source>
</evidence>
<reference evidence="9 10" key="1">
    <citation type="journal article" date="2015" name="Fungal Genet. Biol.">
        <title>Evolution of novel wood decay mechanisms in Agaricales revealed by the genome sequences of Fistulina hepatica and Cylindrobasidium torrendii.</title>
        <authorList>
            <person name="Floudas D."/>
            <person name="Held B.W."/>
            <person name="Riley R."/>
            <person name="Nagy L.G."/>
            <person name="Koehler G."/>
            <person name="Ransdell A.S."/>
            <person name="Younus H."/>
            <person name="Chow J."/>
            <person name="Chiniquy J."/>
            <person name="Lipzen A."/>
            <person name="Tritt A."/>
            <person name="Sun H."/>
            <person name="Haridas S."/>
            <person name="LaButti K."/>
            <person name="Ohm R.A."/>
            <person name="Kues U."/>
            <person name="Blanchette R.A."/>
            <person name="Grigoriev I.V."/>
            <person name="Minto R.E."/>
            <person name="Hibbett D.S."/>
        </authorList>
    </citation>
    <scope>NUCLEOTIDE SEQUENCE [LARGE SCALE GENOMIC DNA]</scope>
    <source>
        <strain evidence="9 10">ATCC 64428</strain>
    </source>
</reference>
<dbReference type="PANTHER" id="PTHR10997:SF18">
    <property type="entry name" value="D-IMPORTIN 7_RANBP7"/>
    <property type="match status" value="1"/>
</dbReference>
<dbReference type="Proteomes" id="UP000054144">
    <property type="component" value="Unassembled WGS sequence"/>
</dbReference>
<dbReference type="InterPro" id="IPR011989">
    <property type="entry name" value="ARM-like"/>
</dbReference>
<evidence type="ECO:0000313" key="10">
    <source>
        <dbReference type="Proteomes" id="UP000054144"/>
    </source>
</evidence>
<dbReference type="AlphaFoldDB" id="A0A0D7AJN6"/>
<dbReference type="OrthoDB" id="760868at2759"/>
<gene>
    <name evidence="9" type="ORF">FISHEDRAFT_64213</name>
</gene>
<organism evidence="9 10">
    <name type="scientific">Fistulina hepatica ATCC 64428</name>
    <dbReference type="NCBI Taxonomy" id="1128425"/>
    <lineage>
        <taxon>Eukaryota</taxon>
        <taxon>Fungi</taxon>
        <taxon>Dikarya</taxon>
        <taxon>Basidiomycota</taxon>
        <taxon>Agaricomycotina</taxon>
        <taxon>Agaricomycetes</taxon>
        <taxon>Agaricomycetidae</taxon>
        <taxon>Agaricales</taxon>
        <taxon>Fistulinaceae</taxon>
        <taxon>Fistulina</taxon>
    </lineage>
</organism>
<dbReference type="InterPro" id="IPR001494">
    <property type="entry name" value="Importin-beta_N"/>
</dbReference>
<feature type="compositionally biased region" description="Basic and acidic residues" evidence="7">
    <location>
        <begin position="946"/>
        <end position="957"/>
    </location>
</feature>
<dbReference type="InterPro" id="IPR016024">
    <property type="entry name" value="ARM-type_fold"/>
</dbReference>
<dbReference type="SMART" id="SM00913">
    <property type="entry name" value="IBN_N"/>
    <property type="match status" value="1"/>
</dbReference>
<sequence>MDLQDLTNLFSRSFNPNPNVRKAAELQIRKVGVQDGVIAALLQIVSADQQTIDPATRQACVVWLKNRVQYGYALESSSTERPDRTIIVQSDKDALKSHILPLLAASPSRSITVQLATILRHIVAHDFPARWPTLLDELKALLGSGNIREVHAGCVATLEAVRSFRYRQRKDVLPGIVSSIFPTLVNIATQMMTNPFNPSQREEIPTLLHLILKTYKTSTMVNLSSHQQNPESLVPWGQLLFAVINLDLPSEVVPEDEEEREKCEWWRAKKWAYGTLGRLFHRFGNPSQMPRAMKEDYGSFAQHFETAFAPEILRTYLGHIELYVQGQRWISKKCQFLILNFFVECVKPKSTWTLLKPHFLTLVSSLVFPHLSFTREKQDLWEDDPVDYVRVSLDDYETYTSPVSASTSLLLALATKRTKVAFVPILAFINSVLSNAETTPHQRFGALNMTAALGPLMMDHPDVKKDMENFMTRYVLKEYQAPEPYLRAVSCEILGVLAKSGLQWANEENLNSHFHGMAPLLNDREVPVRVQACLTLSELVQAYSSVRTQVAPQIGKVIQDLLQLSEDTDLDVLNQCMDVVVENFQEELLPVATQLTARLVALYIRLARECSAQDAVVDHDLDLETMIMEADDDKSFAAMGVAKTIATVVSSIENAAEILPKVQNIIIPAISFTLEHRILDLYDNMYDLLDALTFKSRIISPEMWVVFEQTCKSFQAEGIDYLDEMLPGLDNFLSFGADVFKTRADYRQMIVDIYVNSMESDHLGEADRCNGSKLVESLLLNLRGCVDDHLQTIIHTAMNALDKENTAPFRLANLEVLINAILYNSAASLHIMETLQPGAGRSCIERWFKAITAVPDQLPRVHDKKLTILSLCALLEMPASSVPDTLKPGWPGIVTGVLTVFRDLPKAIANREALKESLNDDDESIADKALLNLEDDDEGQYPQSARQRERLEKREAGEDPDEESDEEDDPIEEDLGFIDPLDSVDPYAIFRQALTAMQMNNAEAYQTATTSLSVDQQTLLMEIMRIADTPLEARTAPSAST</sequence>
<evidence type="ECO:0000256" key="5">
    <source>
        <dbReference type="ARBA" id="ARBA00022927"/>
    </source>
</evidence>
<evidence type="ECO:0000259" key="8">
    <source>
        <dbReference type="PROSITE" id="PS50166"/>
    </source>
</evidence>
<feature type="domain" description="Importin N-terminal" evidence="8">
    <location>
        <begin position="24"/>
        <end position="105"/>
    </location>
</feature>
<dbReference type="Gene3D" id="1.25.10.10">
    <property type="entry name" value="Leucine-rich Repeat Variant"/>
    <property type="match status" value="1"/>
</dbReference>
<keyword evidence="5" id="KW-0653">Protein transport</keyword>
<dbReference type="PROSITE" id="PS50166">
    <property type="entry name" value="IMPORTIN_B_NT"/>
    <property type="match status" value="1"/>
</dbReference>
<keyword evidence="10" id="KW-1185">Reference proteome</keyword>
<evidence type="ECO:0000256" key="4">
    <source>
        <dbReference type="ARBA" id="ARBA00022490"/>
    </source>
</evidence>
<protein>
    <submittedName>
        <fullName evidence="9">ARM repeat-containing protein</fullName>
    </submittedName>
</protein>
<evidence type="ECO:0000256" key="3">
    <source>
        <dbReference type="ARBA" id="ARBA00022448"/>
    </source>
</evidence>
<dbReference type="GO" id="GO:0031267">
    <property type="term" value="F:small GTPase binding"/>
    <property type="evidence" value="ECO:0007669"/>
    <property type="project" value="InterPro"/>
</dbReference>
<feature type="region of interest" description="Disordered" evidence="7">
    <location>
        <begin position="931"/>
        <end position="978"/>
    </location>
</feature>
<evidence type="ECO:0000256" key="6">
    <source>
        <dbReference type="ARBA" id="ARBA00023242"/>
    </source>
</evidence>
<feature type="compositionally biased region" description="Acidic residues" evidence="7">
    <location>
        <begin position="958"/>
        <end position="976"/>
    </location>
</feature>
<proteinExistence type="predicted"/>
<dbReference type="EMBL" id="KN881650">
    <property type="protein sequence ID" value="KIY51516.1"/>
    <property type="molecule type" value="Genomic_DNA"/>
</dbReference>
<accession>A0A0D7AJN6</accession>
<dbReference type="SUPFAM" id="SSF48371">
    <property type="entry name" value="ARM repeat"/>
    <property type="match status" value="1"/>
</dbReference>
<keyword evidence="3" id="KW-0813">Transport</keyword>
<comment type="subcellular location">
    <subcellularLocation>
        <location evidence="2">Cytoplasm</location>
    </subcellularLocation>
    <subcellularLocation>
        <location evidence="1">Nucleus</location>
    </subcellularLocation>
</comment>
<keyword evidence="6" id="KW-0539">Nucleus</keyword>
<evidence type="ECO:0000313" key="9">
    <source>
        <dbReference type="EMBL" id="KIY51516.1"/>
    </source>
</evidence>
<dbReference type="GO" id="GO:0005829">
    <property type="term" value="C:cytosol"/>
    <property type="evidence" value="ECO:0007669"/>
    <property type="project" value="TreeGrafter"/>
</dbReference>
<evidence type="ECO:0000256" key="1">
    <source>
        <dbReference type="ARBA" id="ARBA00004123"/>
    </source>
</evidence>